<evidence type="ECO:0000256" key="1">
    <source>
        <dbReference type="ARBA" id="ARBA00005340"/>
    </source>
</evidence>
<sequence>MYFGGPMLTIGCHLSTTKGYAAMGETARSIGANTFAFFTRNPRGGNAKPLDLDDVAGLRRILDEDGFGRLVAHAPYTYNPCSAKERAREFALEAMAEDLQRMEALPGQLYNFHPGAHVGQGVDAGIELIVDALCQVMFEGQRTCVLLETMAGKGTEVGRTFEELARIIEGVASRRPELAGTDMLGVCLDTCHISDGGYDIVDDLDGVMAEFDRVVGLERLQAVHINDSKNPRGSHKDRHEVIGGGYLGNPELGGGEHVLRAIVTHPALCELPFILETPHDDLAGYAGEIAYLRGLAG</sequence>
<dbReference type="FunFam" id="3.20.20.150:FF:000001">
    <property type="entry name" value="Probable endonuclease 4"/>
    <property type="match status" value="1"/>
</dbReference>
<dbReference type="InterPro" id="IPR013022">
    <property type="entry name" value="Xyl_isomerase-like_TIM-brl"/>
</dbReference>
<dbReference type="GO" id="GO:0003906">
    <property type="term" value="F:DNA-(apurinic or apyrimidinic site) endonuclease activity"/>
    <property type="evidence" value="ECO:0007669"/>
    <property type="project" value="TreeGrafter"/>
</dbReference>
<feature type="binding site" evidence="7">
    <location>
        <position position="276"/>
    </location>
    <ligand>
        <name>Zn(2+)</name>
        <dbReference type="ChEBI" id="CHEBI:29105"/>
        <label>2</label>
    </ligand>
</feature>
<dbReference type="EMBL" id="ABXH02000013">
    <property type="protein sequence ID" value="EEP44603.1"/>
    <property type="molecule type" value="Genomic_DNA"/>
</dbReference>
<feature type="binding site" evidence="7">
    <location>
        <position position="192"/>
    </location>
    <ligand>
        <name>Zn(2+)</name>
        <dbReference type="ChEBI" id="CHEBI:29105"/>
        <label>3</label>
    </ligand>
</feature>
<feature type="binding site" evidence="7">
    <location>
        <position position="224"/>
    </location>
    <ligand>
        <name>Zn(2+)</name>
        <dbReference type="ChEBI" id="CHEBI:29105"/>
        <label>2</label>
    </ligand>
</feature>
<comment type="similarity">
    <text evidence="1 7">Belongs to the AP endonuclease 2 family.</text>
</comment>
<dbReference type="HOGENOM" id="CLU_025885_4_1_11"/>
<evidence type="ECO:0000256" key="5">
    <source>
        <dbReference type="ARBA" id="ARBA00022833"/>
    </source>
</evidence>
<keyword evidence="6 7" id="KW-0234">DNA repair</keyword>
<dbReference type="eggNOG" id="COG0648">
    <property type="taxonomic scope" value="Bacteria"/>
</dbReference>
<keyword evidence="4 7" id="KW-0378">Hydrolase</keyword>
<dbReference type="InterPro" id="IPR018246">
    <property type="entry name" value="AP_endonuc_F2_Zn_BS"/>
</dbReference>
<feature type="binding site" evidence="7">
    <location>
        <position position="239"/>
    </location>
    <ligand>
        <name>Zn(2+)</name>
        <dbReference type="ChEBI" id="CHEBI:29105"/>
        <label>3</label>
    </ligand>
</feature>
<comment type="cofactor">
    <cofactor evidence="7">
        <name>Zn(2+)</name>
        <dbReference type="ChEBI" id="CHEBI:29105"/>
    </cofactor>
    <text evidence="7">Binds 3 Zn(2+) ions.</text>
</comment>
<feature type="domain" description="Xylose isomerase-like TIM barrel" evidence="8">
    <location>
        <begin position="26"/>
        <end position="288"/>
    </location>
</feature>
<dbReference type="SMART" id="SM00518">
    <property type="entry name" value="AP2Ec"/>
    <property type="match status" value="1"/>
</dbReference>
<feature type="binding site" evidence="7">
    <location>
        <position position="113"/>
    </location>
    <ligand>
        <name>Zn(2+)</name>
        <dbReference type="ChEBI" id="CHEBI:29105"/>
        <label>1</label>
    </ligand>
</feature>
<feature type="binding site" evidence="7">
    <location>
        <position position="148"/>
    </location>
    <ligand>
        <name>Zn(2+)</name>
        <dbReference type="ChEBI" id="CHEBI:29105"/>
        <label>1</label>
    </ligand>
</feature>
<proteinExistence type="inferred from homology"/>
<keyword evidence="7 9" id="KW-0255">Endonuclease</keyword>
<comment type="catalytic activity">
    <reaction evidence="7">
        <text>Endonucleolytic cleavage to 5'-phosphooligonucleotide end-products.</text>
        <dbReference type="EC" id="3.1.21.2"/>
    </reaction>
</comment>
<evidence type="ECO:0000313" key="9">
    <source>
        <dbReference type="EMBL" id="EEP44603.1"/>
    </source>
</evidence>
<keyword evidence="5 7" id="KW-0862">Zinc</keyword>
<evidence type="ECO:0000259" key="8">
    <source>
        <dbReference type="Pfam" id="PF01261"/>
    </source>
</evidence>
<evidence type="ECO:0000256" key="2">
    <source>
        <dbReference type="ARBA" id="ARBA00022723"/>
    </source>
</evidence>
<dbReference type="AlphaFoldDB" id="C4F9B5"/>
<dbReference type="GO" id="GO:0003677">
    <property type="term" value="F:DNA binding"/>
    <property type="evidence" value="ECO:0007669"/>
    <property type="project" value="InterPro"/>
</dbReference>
<dbReference type="SUPFAM" id="SSF51658">
    <property type="entry name" value="Xylose isomerase-like"/>
    <property type="match status" value="1"/>
</dbReference>
<dbReference type="Proteomes" id="UP000003295">
    <property type="component" value="Unassembled WGS sequence"/>
</dbReference>
<dbReference type="PROSITE" id="PS00731">
    <property type="entry name" value="AP_NUCLEASE_F2_3"/>
    <property type="match status" value="1"/>
</dbReference>
<evidence type="ECO:0000256" key="7">
    <source>
        <dbReference type="HAMAP-Rule" id="MF_00152"/>
    </source>
</evidence>
<dbReference type="PANTHER" id="PTHR21445:SF0">
    <property type="entry name" value="APURINIC-APYRIMIDINIC ENDONUCLEASE"/>
    <property type="match status" value="1"/>
</dbReference>
<keyword evidence="3 7" id="KW-0227">DNA damage</keyword>
<organism evidence="9 10">
    <name type="scientific">Collinsella intestinalis DSM 13280</name>
    <dbReference type="NCBI Taxonomy" id="521003"/>
    <lineage>
        <taxon>Bacteria</taxon>
        <taxon>Bacillati</taxon>
        <taxon>Actinomycetota</taxon>
        <taxon>Coriobacteriia</taxon>
        <taxon>Coriobacteriales</taxon>
        <taxon>Coriobacteriaceae</taxon>
        <taxon>Collinsella</taxon>
    </lineage>
</organism>
<name>C4F9B5_9ACTN</name>
<evidence type="ECO:0000256" key="6">
    <source>
        <dbReference type="ARBA" id="ARBA00023204"/>
    </source>
</evidence>
<feature type="binding site" evidence="7">
    <location>
        <position position="189"/>
    </location>
    <ligand>
        <name>Zn(2+)</name>
        <dbReference type="ChEBI" id="CHEBI:29105"/>
        <label>2</label>
    </ligand>
</feature>
<accession>C4F9B5</accession>
<dbReference type="InterPro" id="IPR001719">
    <property type="entry name" value="AP_endonuc_2"/>
</dbReference>
<reference evidence="9 10" key="1">
    <citation type="submission" date="2009-04" db="EMBL/GenBank/DDBJ databases">
        <authorList>
            <person name="Weinstock G."/>
            <person name="Sodergren E."/>
            <person name="Clifton S."/>
            <person name="Fulton L."/>
            <person name="Fulton B."/>
            <person name="Courtney L."/>
            <person name="Fronick C."/>
            <person name="Harrison M."/>
            <person name="Strong C."/>
            <person name="Farmer C."/>
            <person name="Delahaunty K."/>
            <person name="Markovic C."/>
            <person name="Hall O."/>
            <person name="Minx P."/>
            <person name="Tomlinson C."/>
            <person name="Mitreva M."/>
            <person name="Nelson J."/>
            <person name="Hou S."/>
            <person name="Wollam A."/>
            <person name="Pepin K.H."/>
            <person name="Johnson M."/>
            <person name="Bhonagiri V."/>
            <person name="Nash W.E."/>
            <person name="Warren W."/>
            <person name="Chinwalla A."/>
            <person name="Mardis E.R."/>
            <person name="Wilson R.K."/>
        </authorList>
    </citation>
    <scope>NUCLEOTIDE SEQUENCE [LARGE SCALE GENOMIC DNA]</scope>
    <source>
        <strain evidence="9 10">DSM 13280</strain>
    </source>
</reference>
<dbReference type="GO" id="GO:0008270">
    <property type="term" value="F:zinc ion binding"/>
    <property type="evidence" value="ECO:0007669"/>
    <property type="project" value="UniProtKB-UniRule"/>
</dbReference>
<dbReference type="Gene3D" id="3.20.20.150">
    <property type="entry name" value="Divalent-metal-dependent TIM barrel enzymes"/>
    <property type="match status" value="1"/>
</dbReference>
<dbReference type="CDD" id="cd00019">
    <property type="entry name" value="AP2Ec"/>
    <property type="match status" value="1"/>
</dbReference>
<keyword evidence="7" id="KW-0540">Nuclease</keyword>
<feature type="binding site" evidence="7">
    <location>
        <position position="237"/>
    </location>
    <ligand>
        <name>Zn(2+)</name>
        <dbReference type="ChEBI" id="CHEBI:29105"/>
        <label>3</label>
    </ligand>
</feature>
<dbReference type="Pfam" id="PF01261">
    <property type="entry name" value="AP_endonuc_2"/>
    <property type="match status" value="1"/>
</dbReference>
<gene>
    <name evidence="7" type="primary">nfo</name>
    <name evidence="9" type="ORF">COLINT_02649</name>
</gene>
<dbReference type="STRING" id="521003.COLINT_02649"/>
<dbReference type="NCBIfam" id="TIGR00587">
    <property type="entry name" value="nfo"/>
    <property type="match status" value="1"/>
</dbReference>
<evidence type="ECO:0000256" key="3">
    <source>
        <dbReference type="ARBA" id="ARBA00022763"/>
    </source>
</evidence>
<feature type="binding site" evidence="7">
    <location>
        <position position="73"/>
    </location>
    <ligand>
        <name>Zn(2+)</name>
        <dbReference type="ChEBI" id="CHEBI:29105"/>
        <label>1</label>
    </ligand>
</feature>
<dbReference type="PANTHER" id="PTHR21445">
    <property type="entry name" value="ENDONUCLEASE IV ENDODEOXYRIBONUCLEASE IV"/>
    <property type="match status" value="1"/>
</dbReference>
<comment type="caution">
    <text evidence="9">The sequence shown here is derived from an EMBL/GenBank/DDBJ whole genome shotgun (WGS) entry which is preliminary data.</text>
</comment>
<dbReference type="GO" id="GO:0006284">
    <property type="term" value="P:base-excision repair"/>
    <property type="evidence" value="ECO:0007669"/>
    <property type="project" value="TreeGrafter"/>
</dbReference>
<dbReference type="PROSITE" id="PS00730">
    <property type="entry name" value="AP_NUCLEASE_F2_2"/>
    <property type="match status" value="1"/>
</dbReference>
<dbReference type="InterPro" id="IPR036237">
    <property type="entry name" value="Xyl_isomerase-like_sf"/>
</dbReference>
<dbReference type="EC" id="3.1.21.2" evidence="7"/>
<feature type="binding site" evidence="7">
    <location>
        <position position="148"/>
    </location>
    <ligand>
        <name>Zn(2+)</name>
        <dbReference type="ChEBI" id="CHEBI:29105"/>
        <label>2</label>
    </ligand>
</feature>
<evidence type="ECO:0000256" key="4">
    <source>
        <dbReference type="ARBA" id="ARBA00022801"/>
    </source>
</evidence>
<dbReference type="GO" id="GO:0008081">
    <property type="term" value="F:phosphoric diester hydrolase activity"/>
    <property type="evidence" value="ECO:0007669"/>
    <property type="project" value="TreeGrafter"/>
</dbReference>
<protein>
    <recommendedName>
        <fullName evidence="7">Probable endonuclease 4</fullName>
        <ecNumber evidence="7">3.1.21.2</ecNumber>
    </recommendedName>
    <alternativeName>
        <fullName evidence="7">Endodeoxyribonuclease IV</fullName>
    </alternativeName>
    <alternativeName>
        <fullName evidence="7">Endonuclease IV</fullName>
    </alternativeName>
</protein>
<keyword evidence="2 7" id="KW-0479">Metal-binding</keyword>
<dbReference type="HAMAP" id="MF_00152">
    <property type="entry name" value="Nfo"/>
    <property type="match status" value="1"/>
</dbReference>
<dbReference type="GO" id="GO:0008833">
    <property type="term" value="F:deoxyribonuclease IV (phage-T4-induced) activity"/>
    <property type="evidence" value="ECO:0007669"/>
    <property type="project" value="UniProtKB-UniRule"/>
</dbReference>
<evidence type="ECO:0000313" key="10">
    <source>
        <dbReference type="Proteomes" id="UP000003295"/>
    </source>
</evidence>
<dbReference type="PROSITE" id="PS51432">
    <property type="entry name" value="AP_NUCLEASE_F2_4"/>
    <property type="match status" value="1"/>
</dbReference>
<comment type="function">
    <text evidence="7">Endonuclease IV plays a role in DNA repair. It cleaves phosphodiester bonds at apurinic or apyrimidinic (AP) sites, generating a 3'-hydroxyl group and a 5'-terminal sugar phosphate.</text>
</comment>